<evidence type="ECO:0000259" key="11">
    <source>
        <dbReference type="PROSITE" id="PS51914"/>
    </source>
</evidence>
<evidence type="ECO:0000256" key="8">
    <source>
        <dbReference type="SAM" id="MobiDB-lite"/>
    </source>
</evidence>
<feature type="signal peptide" evidence="10">
    <location>
        <begin position="1"/>
        <end position="24"/>
    </location>
</feature>
<dbReference type="EMBL" id="CALNXI010000055">
    <property type="protein sequence ID" value="CAH3017125.1"/>
    <property type="molecule type" value="Genomic_DNA"/>
</dbReference>
<proteinExistence type="predicted"/>
<feature type="domain" description="MRH" evidence="11">
    <location>
        <begin position="1655"/>
        <end position="1805"/>
    </location>
</feature>
<evidence type="ECO:0000256" key="4">
    <source>
        <dbReference type="ARBA" id="ARBA00022729"/>
    </source>
</evidence>
<organism evidence="12 13">
    <name type="scientific">Porites evermanni</name>
    <dbReference type="NCBI Taxonomy" id="104178"/>
    <lineage>
        <taxon>Eukaryota</taxon>
        <taxon>Metazoa</taxon>
        <taxon>Cnidaria</taxon>
        <taxon>Anthozoa</taxon>
        <taxon>Hexacorallia</taxon>
        <taxon>Scleractinia</taxon>
        <taxon>Fungiina</taxon>
        <taxon>Poritidae</taxon>
        <taxon>Porites</taxon>
    </lineage>
</organism>
<evidence type="ECO:0000256" key="3">
    <source>
        <dbReference type="ARBA" id="ARBA00022692"/>
    </source>
</evidence>
<evidence type="ECO:0000313" key="12">
    <source>
        <dbReference type="EMBL" id="CAH3017125.1"/>
    </source>
</evidence>
<feature type="domain" description="MRH" evidence="11">
    <location>
        <begin position="28"/>
        <end position="163"/>
    </location>
</feature>
<dbReference type="SMART" id="SM01404">
    <property type="entry name" value="CIMR"/>
    <property type="match status" value="14"/>
</dbReference>
<dbReference type="PANTHER" id="PTHR15071">
    <property type="entry name" value="MANNOSE-6-PHOSPHATE RECEPTOR FAMILY MEMBER"/>
    <property type="match status" value="1"/>
</dbReference>
<evidence type="ECO:0000256" key="5">
    <source>
        <dbReference type="ARBA" id="ARBA00022989"/>
    </source>
</evidence>
<keyword evidence="6 9" id="KW-0472">Membrane</keyword>
<feature type="domain" description="MRH" evidence="11">
    <location>
        <begin position="629"/>
        <end position="775"/>
    </location>
</feature>
<feature type="domain" description="MRH" evidence="11">
    <location>
        <begin position="1513"/>
        <end position="1653"/>
    </location>
</feature>
<dbReference type="PANTHER" id="PTHR15071:SF0">
    <property type="entry name" value="MANNOSE 6-PHOSPHATE RECEPTOR-LIKE PROTEIN 1"/>
    <property type="match status" value="1"/>
</dbReference>
<name>A0ABN8LN49_9CNID</name>
<keyword evidence="2" id="KW-0813">Transport</keyword>
<evidence type="ECO:0000256" key="7">
    <source>
        <dbReference type="ARBA" id="ARBA00023157"/>
    </source>
</evidence>
<feature type="domain" description="MRH" evidence="11">
    <location>
        <begin position="1220"/>
        <end position="1353"/>
    </location>
</feature>
<sequence>MADGLKRFQAILWLLFLLCPSTVANLPSKCTITVGKSEYSITNWTWKVVEYNSKKEFYINVCGRIDVEKCKDYAVCSTSLDSSKNGENLGSKIPNRTNEAAGFRIEYRGGDCSGRSAASKPWKTTIFMRCGKFLGSPQFVDISVGDEECVAVFEFVTNEACKQPPTAPEMPCSLYGNDNKRRDLTPLIKLKGGYEVASSITDFDFFINVCRGITAIDETEGCPPNSSMCRVDKKLSNQEDIGSISFASKLSFLSNNDIVLVYNTTRKVSGCVGNPVTTITFRCPGEMADKGPVLTAAGDCRFEVLWETEFACPEAKIMSTNNCTLVNKFVNFDLTKLSADSLENYKLGYNVVEKGKKTHYIIYMNVCKPLGFPCGDRGTNSTVCQEKLDGAKRYSLGDIFKQTLRFADRHLTLTYEHGDQCHNKLNRTTIIMFICDYHVDKGQPVFTAEDYCFYYFEWRTKYACAPSRRTGTQCRVEGRNGLRFDLSELVRMNNQSNWVGLDGETSSSDRKIFLNVCGGLNFRDETQQCDRTAAVCMIEKGTVVSLGRYTDPPTLNQDNSIKLVYTQGSKCKKDNLGKSILRNSTITFICQPGDLASAPVLVSHSEDNCHYEFMWETAAACSLGVKRGTNCKVQDTDAGYAFDLTPLAEHKWGKNDSYLLQANMSVYSYQLKICGGSNQTSCPGGNIGACQIKRGEPTFHKNLGKPNGILFYYDGMLNLTYRNGEPCHNGVNRTTHITFLCNRSAVDNGIGVPEYEKEDHCVYNFKWFTKYACLTKIAECIARSGSDQYDLTSLVKTIDNWHADGDGGTFYINVCRMLNLSPTISKCSGTASVCLVKQDGSFVNLGTVSDSPRVENTGRVTITYTNGDKCGGQTGKLYRSKITFICREGLTSSPPKFIEKEDHGCTYKFEWQTAAACKIVNVVGDYCFVKDPKSDTTFNLLPLMKDPNKGVYNGSLTDGEGRGKFELNICGAVSDCKGKKGIGACLTNENGTKIVLGKFNKRLEYKGEIVTLVYKEGDNFEATGQQREVHIKFYCNHKKPLGEPQFTNQLGNKYFFDFQTSLVCPASAVECFVRKGNLTYDLTPLGLIAGNWEAVDSRSEDKHLHYFINVCRSVNINSSNELVKCPGGSIGACQIDHQSGIGFNLGYVQSDPQITNNGDLTLLYSGGSECHHKYNRSIRIVFSCSNTPGSPIFVAESLECEYLFTWQTPSACALTVAEGDNCTVEDKQYGYMFDLSRLYNASKDYSVNVSGVSGVRIILNVCSRLVKPDQCKKGSGACIIKDGKPPKSVSSSNHLTYFSGQINMTYGKPPGPSVNFIFECEQEKKRSETRPKCESKSDDTYECHWPTPYACRPMIRVQCSIRISNGKGDDSQYDYSSLSRTTNNWQAQCTSPFSCDGSSYFINVCRTVLLNGGAVRCPPTAGICMVKGGKAYNLGSIKRGPVKEGSNIYLKYEDGDDCGNSGKKYSSQIHMQCGIKQGRPMFVRKSDQTCLYEFLWVTSAACPVNVKEDTVSDNCIAVNPQTNVEFDLNVLRNTKKDYVVRDGKTNLTYYVNVCGPLLNSRGCKSNSGVCQVGTPQFSAGLSNKRLHFDDGVLFLNLSGGDVCHHVKRMRQTIISFVCSSGYGNRDDLGQPVFISEDDCTYYIMWHTPVVCERQYECAAITKSKDGSRTVKYSLGRLMRSDANWLVTTEGGVKDPQHTIYVNLCRPLLAMPGTSCKAGTWACGIGDPPWDLGSATDPPEVVSEGEVRLVYKGKTRCKTGVDSTPWQVHFMFICSYGSLGHPVLESVSKDSCIIRIRWLTSAACGDEQKAELDKCRVHDYSTGEYYDLNMLPTGDIKYHIVGDQNAPKFFFISLCRGLDELNSKKYGNNCTKDGGAGVCLVRNQKVSTALGLYKNRAMTYYKDEGMLILTYCSKNCSFKGADNIKSRIIFVCDRTVENKDPVLDTLASDGADFIWKTSLVCPPPEEECSFRDDKGRNYDLRLLTSRTRSWYYEHNEDRFWINICRGIEDGPKGRCPSKASVCMIRKGSNKVNVVGVTNTQKMSVSDDKLQLRYTGLPPVDGCGKEKNSKVVFYFECGNSVGQPEFQREEWSSCSFIIKWKSSVACQIKRKNLEENNCVVKHPVTGAQIDFHKLASSSGSTWTITGIKEDQKKVVYKINICGKVTCNQKEADFCYDDQALTSAGRNFFYDGSFFSMEMTTSNPCGNTNYVVVINFQCSADEKVGSPKFEYLSSDCHHVFSWPTSIVCAGDLSHDVTDIPAVHKSRSSSTGKNVGIAFSVVFAVILVVFLAIIFHKRSRRHSIISCVRWNFKRHILRQEIKYPVYRYQKLNVTDDDEVDSLIKEAEGSDEEQDDDDDDDDILPF</sequence>
<feature type="transmembrane region" description="Helical" evidence="9">
    <location>
        <begin position="2271"/>
        <end position="2291"/>
    </location>
</feature>
<keyword evidence="13" id="KW-1185">Reference proteome</keyword>
<keyword evidence="5 9" id="KW-1133">Transmembrane helix</keyword>
<evidence type="ECO:0000313" key="13">
    <source>
        <dbReference type="Proteomes" id="UP001159427"/>
    </source>
</evidence>
<feature type="domain" description="MRH" evidence="11">
    <location>
        <begin position="170"/>
        <end position="314"/>
    </location>
</feature>
<dbReference type="PROSITE" id="PS51914">
    <property type="entry name" value="MRH"/>
    <property type="match status" value="15"/>
</dbReference>
<dbReference type="Proteomes" id="UP001159427">
    <property type="component" value="Unassembled WGS sequence"/>
</dbReference>
<dbReference type="SUPFAM" id="SSF50911">
    <property type="entry name" value="Mannose 6-phosphate receptor domain"/>
    <property type="match status" value="15"/>
</dbReference>
<accession>A0ABN8LN49</accession>
<feature type="domain" description="MRH" evidence="11">
    <location>
        <begin position="472"/>
        <end position="623"/>
    </location>
</feature>
<reference evidence="12 13" key="1">
    <citation type="submission" date="2022-05" db="EMBL/GenBank/DDBJ databases">
        <authorList>
            <consortium name="Genoscope - CEA"/>
            <person name="William W."/>
        </authorList>
    </citation>
    <scope>NUCLEOTIDE SEQUENCE [LARGE SCALE GENOMIC DNA]</scope>
</reference>
<feature type="domain" description="MRH" evidence="11">
    <location>
        <begin position="2114"/>
        <end position="2247"/>
    </location>
</feature>
<dbReference type="Pfam" id="PF00878">
    <property type="entry name" value="CIMR"/>
    <property type="match status" value="14"/>
</dbReference>
<feature type="domain" description="MRH" evidence="11">
    <location>
        <begin position="1357"/>
        <end position="1504"/>
    </location>
</feature>
<feature type="domain" description="MRH" evidence="11">
    <location>
        <begin position="1965"/>
        <end position="2106"/>
    </location>
</feature>
<comment type="caution">
    <text evidence="12">The sequence shown here is derived from an EMBL/GenBank/DDBJ whole genome shotgun (WGS) entry which is preliminary data.</text>
</comment>
<dbReference type="InterPro" id="IPR044865">
    <property type="entry name" value="MRH_dom"/>
</dbReference>
<keyword evidence="7" id="KW-1015">Disulfide bond</keyword>
<feature type="domain" description="MRH" evidence="11">
    <location>
        <begin position="1812"/>
        <end position="1962"/>
    </location>
</feature>
<evidence type="ECO:0000256" key="10">
    <source>
        <dbReference type="SAM" id="SignalP"/>
    </source>
</evidence>
<dbReference type="Gene3D" id="2.70.130.10">
    <property type="entry name" value="Mannose-6-phosphate receptor binding domain"/>
    <property type="match status" value="15"/>
</dbReference>
<feature type="region of interest" description="Disordered" evidence="8">
    <location>
        <begin position="2338"/>
        <end position="2361"/>
    </location>
</feature>
<evidence type="ECO:0000256" key="1">
    <source>
        <dbReference type="ARBA" id="ARBA00004308"/>
    </source>
</evidence>
<feature type="domain" description="MRH" evidence="11">
    <location>
        <begin position="925"/>
        <end position="1066"/>
    </location>
</feature>
<keyword evidence="4 10" id="KW-0732">Signal</keyword>
<evidence type="ECO:0000256" key="2">
    <source>
        <dbReference type="ARBA" id="ARBA00022448"/>
    </source>
</evidence>
<feature type="domain" description="MRH" evidence="11">
    <location>
        <begin position="1069"/>
        <end position="1214"/>
    </location>
</feature>
<evidence type="ECO:0000256" key="9">
    <source>
        <dbReference type="SAM" id="Phobius"/>
    </source>
</evidence>
<keyword evidence="3 9" id="KW-0812">Transmembrane</keyword>
<dbReference type="InterPro" id="IPR000479">
    <property type="entry name" value="CIMR_rpt"/>
</dbReference>
<evidence type="ECO:0000256" key="6">
    <source>
        <dbReference type="ARBA" id="ARBA00023136"/>
    </source>
</evidence>
<feature type="domain" description="MRH" evidence="11">
    <location>
        <begin position="321"/>
        <end position="466"/>
    </location>
</feature>
<comment type="subcellular location">
    <subcellularLocation>
        <location evidence="1">Endomembrane system</location>
    </subcellularLocation>
</comment>
<protein>
    <recommendedName>
        <fullName evidence="11">MRH domain-containing protein</fullName>
    </recommendedName>
</protein>
<feature type="domain" description="MRH" evidence="11">
    <location>
        <begin position="778"/>
        <end position="919"/>
    </location>
</feature>
<dbReference type="InterPro" id="IPR009011">
    <property type="entry name" value="Man6P_isomerase_rcpt-bd_dom_sf"/>
</dbReference>
<feature type="compositionally biased region" description="Acidic residues" evidence="8">
    <location>
        <begin position="2344"/>
        <end position="2361"/>
    </location>
</feature>
<feature type="chain" id="PRO_5045197476" description="MRH domain-containing protein" evidence="10">
    <location>
        <begin position="25"/>
        <end position="2361"/>
    </location>
</feature>
<gene>
    <name evidence="12" type="ORF">PEVE_00035465</name>
</gene>